<accession>A0A9P5XWS8</accession>
<dbReference type="OrthoDB" id="3062192at2759"/>
<evidence type="ECO:0000313" key="2">
    <source>
        <dbReference type="Proteomes" id="UP000807353"/>
    </source>
</evidence>
<sequence>MVVPTLIRSHSWTSSVSLVSSSLSTQCTTSGSSSSTIPGPGAITGKAVKALGKATLRGFDRIIIARHLATITRIFPHTDEEGARIRNIEGIYDDLLEFSRPGMYSVEIRHKALGYILGQIGMNETRCLISALSRWHAAELHILLWKILIQITPLWNPSLKLVFSSPLFKSYTKTQPWSQVSLVPLILFFSKLIRSSHTICRVVLDVGFLDVLLAMAHTYNFDYYKHIWPASKPAPPHPHDQLFIASNAALLDITAYLEHRKLLSNHPIMTLWPERSATSTLRKPLFATRCRALLLGVEDDVFKDNDFSPYLDIFVDDDHSPYLNISLRTICSQPCVSTIPPEELLNSLTFEVTHGQALRVYLSWSPHRNKVALLSRLLGCMPISTPDVNGPDERDGFSGRYQLLFCLHFISVIAQTIRGGRRALLEADVVRYLVRILQTEIPDSYFARKTVLLDHSDVPRIIWENGLSYLVKDSDGPSTGLQLAIQEAFAALFPLFSSPNTSNSASGQKL</sequence>
<gene>
    <name evidence="1" type="ORF">BDZ94DRAFT_1270583</name>
</gene>
<organism evidence="1 2">
    <name type="scientific">Collybia nuda</name>
    <dbReference type="NCBI Taxonomy" id="64659"/>
    <lineage>
        <taxon>Eukaryota</taxon>
        <taxon>Fungi</taxon>
        <taxon>Dikarya</taxon>
        <taxon>Basidiomycota</taxon>
        <taxon>Agaricomycotina</taxon>
        <taxon>Agaricomycetes</taxon>
        <taxon>Agaricomycetidae</taxon>
        <taxon>Agaricales</taxon>
        <taxon>Tricholomatineae</taxon>
        <taxon>Clitocybaceae</taxon>
        <taxon>Collybia</taxon>
    </lineage>
</organism>
<keyword evidence="2" id="KW-1185">Reference proteome</keyword>
<name>A0A9P5XWS8_9AGAR</name>
<comment type="caution">
    <text evidence="1">The sequence shown here is derived from an EMBL/GenBank/DDBJ whole genome shotgun (WGS) entry which is preliminary data.</text>
</comment>
<reference evidence="1" key="1">
    <citation type="submission" date="2020-11" db="EMBL/GenBank/DDBJ databases">
        <authorList>
            <consortium name="DOE Joint Genome Institute"/>
            <person name="Ahrendt S."/>
            <person name="Riley R."/>
            <person name="Andreopoulos W."/>
            <person name="Labutti K."/>
            <person name="Pangilinan J."/>
            <person name="Ruiz-Duenas F.J."/>
            <person name="Barrasa J.M."/>
            <person name="Sanchez-Garcia M."/>
            <person name="Camarero S."/>
            <person name="Miyauchi S."/>
            <person name="Serrano A."/>
            <person name="Linde D."/>
            <person name="Babiker R."/>
            <person name="Drula E."/>
            <person name="Ayuso-Fernandez I."/>
            <person name="Pacheco R."/>
            <person name="Padilla G."/>
            <person name="Ferreira P."/>
            <person name="Barriuso J."/>
            <person name="Kellner H."/>
            <person name="Castanera R."/>
            <person name="Alfaro M."/>
            <person name="Ramirez L."/>
            <person name="Pisabarro A.G."/>
            <person name="Kuo A."/>
            <person name="Tritt A."/>
            <person name="Lipzen A."/>
            <person name="He G."/>
            <person name="Yan M."/>
            <person name="Ng V."/>
            <person name="Cullen D."/>
            <person name="Martin F."/>
            <person name="Rosso M.-N."/>
            <person name="Henrissat B."/>
            <person name="Hibbett D."/>
            <person name="Martinez A.T."/>
            <person name="Grigoriev I.V."/>
        </authorList>
    </citation>
    <scope>NUCLEOTIDE SEQUENCE</scope>
    <source>
        <strain evidence="1">CBS 247.69</strain>
    </source>
</reference>
<dbReference type="EMBL" id="MU150339">
    <property type="protein sequence ID" value="KAF9458494.1"/>
    <property type="molecule type" value="Genomic_DNA"/>
</dbReference>
<evidence type="ECO:0000313" key="1">
    <source>
        <dbReference type="EMBL" id="KAF9458494.1"/>
    </source>
</evidence>
<proteinExistence type="predicted"/>
<protein>
    <submittedName>
        <fullName evidence="1">Uncharacterized protein</fullName>
    </submittedName>
</protein>
<dbReference type="Proteomes" id="UP000807353">
    <property type="component" value="Unassembled WGS sequence"/>
</dbReference>
<dbReference type="AlphaFoldDB" id="A0A9P5XWS8"/>